<keyword evidence="3" id="KW-1185">Reference proteome</keyword>
<dbReference type="SUPFAM" id="SSF56112">
    <property type="entry name" value="Protein kinase-like (PK-like)"/>
    <property type="match status" value="1"/>
</dbReference>
<reference evidence="2 3" key="1">
    <citation type="submission" date="2018-03" db="EMBL/GenBank/DDBJ databases">
        <title>Brevisbacillus phylogenomics.</title>
        <authorList>
            <person name="Dunlap C."/>
        </authorList>
    </citation>
    <scope>NUCLEOTIDE SEQUENCE [LARGE SCALE GENOMIC DNA]</scope>
    <source>
        <strain evidence="2 3">NRRL NRS-1210</strain>
    </source>
</reference>
<protein>
    <submittedName>
        <fullName evidence="2">Aminoglycoside phosphotransferase</fullName>
    </submittedName>
</protein>
<dbReference type="InterPro" id="IPR011009">
    <property type="entry name" value="Kinase-like_dom_sf"/>
</dbReference>
<dbReference type="OrthoDB" id="3806873at2"/>
<evidence type="ECO:0000259" key="1">
    <source>
        <dbReference type="Pfam" id="PF01636"/>
    </source>
</evidence>
<dbReference type="EMBL" id="PXZM01000029">
    <property type="protein sequence ID" value="PSJ93454.1"/>
    <property type="molecule type" value="Genomic_DNA"/>
</dbReference>
<dbReference type="GO" id="GO:0016740">
    <property type="term" value="F:transferase activity"/>
    <property type="evidence" value="ECO:0007669"/>
    <property type="project" value="UniProtKB-KW"/>
</dbReference>
<proteinExistence type="predicted"/>
<keyword evidence="2" id="KW-0808">Transferase</keyword>
<dbReference type="PANTHER" id="PTHR21310">
    <property type="entry name" value="AMINOGLYCOSIDE PHOSPHOTRANSFERASE-RELATED-RELATED"/>
    <property type="match status" value="1"/>
</dbReference>
<dbReference type="PANTHER" id="PTHR21310:SF42">
    <property type="entry name" value="BIFUNCTIONAL AAC_APH"/>
    <property type="match status" value="1"/>
</dbReference>
<gene>
    <name evidence="2" type="ORF">C7R93_18210</name>
</gene>
<dbReference type="Pfam" id="PF01636">
    <property type="entry name" value="APH"/>
    <property type="match status" value="1"/>
</dbReference>
<dbReference type="InterPro" id="IPR002575">
    <property type="entry name" value="Aminoglycoside_PTrfase"/>
</dbReference>
<dbReference type="AlphaFoldDB" id="A0A2P7V2K7"/>
<sequence>MTNANPWDADWEVSEPLASALIFRQFPQLSSMPIKLIGCGWDNVVFRVGDDYVFRFPRRNVAVELIKKEGVLLPMLAAFLTLPYPKPVFYGEPSNDYPFPFLGYTFVPGTFPKGLTDEQRASSAVALATFLKRLHAFPPEHARENGGEHDHRNLLDIAQRKEKMQTFLSTLAVHISDEDRDAIANYLGQVLINRISPREVLLHGDLHVKNMLVGEAGQISGIIDWGDLNVGHPGADLNVAYSFLPPQARQPFFHAYGEVDEETKILARMMAVYIPMLLWMQAIDNHDEEMAEEARMTIRRALANE</sequence>
<accession>A0A2P7V2K7</accession>
<evidence type="ECO:0000313" key="2">
    <source>
        <dbReference type="EMBL" id="PSJ93454.1"/>
    </source>
</evidence>
<dbReference type="InterPro" id="IPR051678">
    <property type="entry name" value="AGP_Transferase"/>
</dbReference>
<feature type="domain" description="Aminoglycoside phosphotransferase" evidence="1">
    <location>
        <begin position="34"/>
        <end position="259"/>
    </location>
</feature>
<name>A0A2P7V2K7_9BACL</name>
<comment type="caution">
    <text evidence="2">The sequence shown here is derived from an EMBL/GenBank/DDBJ whole genome shotgun (WGS) entry which is preliminary data.</text>
</comment>
<evidence type="ECO:0000313" key="3">
    <source>
        <dbReference type="Proteomes" id="UP000240419"/>
    </source>
</evidence>
<dbReference type="Gene3D" id="3.30.200.20">
    <property type="entry name" value="Phosphorylase Kinase, domain 1"/>
    <property type="match status" value="1"/>
</dbReference>
<dbReference type="RefSeq" id="WP_106840145.1">
    <property type="nucleotide sequence ID" value="NZ_JBCNIW010000002.1"/>
</dbReference>
<dbReference type="Gene3D" id="3.90.1200.10">
    <property type="match status" value="1"/>
</dbReference>
<dbReference type="Proteomes" id="UP000240419">
    <property type="component" value="Unassembled WGS sequence"/>
</dbReference>
<organism evidence="2 3">
    <name type="scientific">Brevibacillus fortis</name>
    <dbReference type="NCBI Taxonomy" id="2126352"/>
    <lineage>
        <taxon>Bacteria</taxon>
        <taxon>Bacillati</taxon>
        <taxon>Bacillota</taxon>
        <taxon>Bacilli</taxon>
        <taxon>Bacillales</taxon>
        <taxon>Paenibacillaceae</taxon>
        <taxon>Brevibacillus</taxon>
    </lineage>
</organism>